<dbReference type="GO" id="GO:0016491">
    <property type="term" value="F:oxidoreductase activity"/>
    <property type="evidence" value="ECO:0007669"/>
    <property type="project" value="InterPro"/>
</dbReference>
<dbReference type="SUPFAM" id="SSF51905">
    <property type="entry name" value="FAD/NAD(P)-binding domain"/>
    <property type="match status" value="1"/>
</dbReference>
<evidence type="ECO:0000256" key="4">
    <source>
        <dbReference type="ARBA" id="ARBA00022827"/>
    </source>
</evidence>
<keyword evidence="3" id="KW-0285">Flavoprotein</keyword>
<dbReference type="Proteomes" id="UP000659388">
    <property type="component" value="Unassembled WGS sequence"/>
</dbReference>
<dbReference type="InterPro" id="IPR050260">
    <property type="entry name" value="FAD-bd_OxRdtase"/>
</dbReference>
<evidence type="ECO:0000256" key="2">
    <source>
        <dbReference type="ARBA" id="ARBA00006442"/>
    </source>
</evidence>
<proteinExistence type="inferred from homology"/>
<comment type="cofactor">
    <cofactor evidence="1">
        <name>FAD</name>
        <dbReference type="ChEBI" id="CHEBI:57692"/>
    </cofactor>
</comment>
<sequence length="442" mass="50742">MKHVVIIGNGISGITAARHIRKASNFKITVISAESEHFWSRTALMYIYMGHMKYEHTKPYEDWFWKKNKIELMHDYVSSINFKEKKLRLAKGENISYDSLVLATGSKPNKFNWPGQDAKGVCTMVSLQDLENIQKYTTNISKAVVVGGGLIGVEMAEMLHSKSIKTTFLVREEKFWRNTLPYQEADLVGRHISKHQIDLRLSTELKEIVTDDREQVKAVITSSGETIECEFVGITTGVHPNIELVKDSALSTNKGILVNQFLQTNIPDVYAIGDCAEQIEPIANRPSIEQVWYTGKIMGETVAQTICRSPKAYQPGPWYNSAKFFDIEYQTYGHVPHIAQPHENRFYWEHPSGNKAMHFCFHHKTNAFLGVNTFGIRLRHNLLDSWLRKPTSIQQVIENLKAANFDPEFFASYEKEITEQFNQQYPELKVKPHKRKRIAGIF</sequence>
<protein>
    <submittedName>
        <fullName evidence="6">FAD-dependent oxidoreductase</fullName>
    </submittedName>
</protein>
<dbReference type="InterPro" id="IPR023753">
    <property type="entry name" value="FAD/NAD-binding_dom"/>
</dbReference>
<reference evidence="6" key="1">
    <citation type="submission" date="2021-01" db="EMBL/GenBank/DDBJ databases">
        <title>Fulvivirga kasyanovii gen. nov., sp nov., a novel member of the phylum Bacteroidetes isolated from seawater in a mussel farm.</title>
        <authorList>
            <person name="Zhao L.-H."/>
            <person name="Wang Z.-J."/>
        </authorList>
    </citation>
    <scope>NUCLEOTIDE SEQUENCE</scope>
    <source>
        <strain evidence="6">2943</strain>
    </source>
</reference>
<dbReference type="RefSeq" id="WP_202242206.1">
    <property type="nucleotide sequence ID" value="NZ_JAESIY010000001.1"/>
</dbReference>
<keyword evidence="7" id="KW-1185">Reference proteome</keyword>
<accession>A0A937F5K5</accession>
<comment type="similarity">
    <text evidence="2">Belongs to the FAD-dependent oxidoreductase family.</text>
</comment>
<keyword evidence="4" id="KW-0274">FAD</keyword>
<dbReference type="PANTHER" id="PTHR43429:SF3">
    <property type="entry name" value="NITRITE REDUCTASE [NAD(P)H]"/>
    <property type="match status" value="1"/>
</dbReference>
<evidence type="ECO:0000256" key="1">
    <source>
        <dbReference type="ARBA" id="ARBA00001974"/>
    </source>
</evidence>
<dbReference type="Pfam" id="PF07992">
    <property type="entry name" value="Pyr_redox_2"/>
    <property type="match status" value="1"/>
</dbReference>
<dbReference type="PRINTS" id="PR00368">
    <property type="entry name" value="FADPNR"/>
</dbReference>
<comment type="caution">
    <text evidence="6">The sequence shown here is derived from an EMBL/GenBank/DDBJ whole genome shotgun (WGS) entry which is preliminary data.</text>
</comment>
<dbReference type="EMBL" id="JAESIY010000001">
    <property type="protein sequence ID" value="MBL3655064.1"/>
    <property type="molecule type" value="Genomic_DNA"/>
</dbReference>
<gene>
    <name evidence="6" type="ORF">JL102_02905</name>
</gene>
<evidence type="ECO:0000313" key="7">
    <source>
        <dbReference type="Proteomes" id="UP000659388"/>
    </source>
</evidence>
<dbReference type="Gene3D" id="3.50.50.60">
    <property type="entry name" value="FAD/NAD(P)-binding domain"/>
    <property type="match status" value="2"/>
</dbReference>
<evidence type="ECO:0000259" key="5">
    <source>
        <dbReference type="Pfam" id="PF07992"/>
    </source>
</evidence>
<dbReference type="PRINTS" id="PR00411">
    <property type="entry name" value="PNDRDTASEI"/>
</dbReference>
<dbReference type="PANTHER" id="PTHR43429">
    <property type="entry name" value="PYRIDINE NUCLEOTIDE-DISULFIDE OXIDOREDUCTASE DOMAIN-CONTAINING"/>
    <property type="match status" value="1"/>
</dbReference>
<name>A0A937F5K5_9BACT</name>
<organism evidence="6 7">
    <name type="scientific">Fulvivirga sediminis</name>
    <dbReference type="NCBI Taxonomy" id="2803949"/>
    <lineage>
        <taxon>Bacteria</taxon>
        <taxon>Pseudomonadati</taxon>
        <taxon>Bacteroidota</taxon>
        <taxon>Cytophagia</taxon>
        <taxon>Cytophagales</taxon>
        <taxon>Fulvivirgaceae</taxon>
        <taxon>Fulvivirga</taxon>
    </lineage>
</organism>
<evidence type="ECO:0000256" key="3">
    <source>
        <dbReference type="ARBA" id="ARBA00022630"/>
    </source>
</evidence>
<dbReference type="InterPro" id="IPR036188">
    <property type="entry name" value="FAD/NAD-bd_sf"/>
</dbReference>
<evidence type="ECO:0000313" key="6">
    <source>
        <dbReference type="EMBL" id="MBL3655064.1"/>
    </source>
</evidence>
<feature type="domain" description="FAD/NAD(P)-binding" evidence="5">
    <location>
        <begin position="3"/>
        <end position="282"/>
    </location>
</feature>
<dbReference type="AlphaFoldDB" id="A0A937F5K5"/>